<dbReference type="GO" id="GO:0046872">
    <property type="term" value="F:metal ion binding"/>
    <property type="evidence" value="ECO:0007669"/>
    <property type="project" value="UniProtKB-KW"/>
</dbReference>
<dbReference type="PROSITE" id="PS52020">
    <property type="entry name" value="CRESS_DNA_REP"/>
    <property type="match status" value="1"/>
</dbReference>
<keyword evidence="4" id="KW-0548">Nucleotidyltransferase</keyword>
<keyword evidence="2" id="KW-1048">Host nucleus</keyword>
<keyword evidence="5" id="KW-0235">DNA replication</keyword>
<keyword evidence="6" id="KW-0540">Nuclease</keyword>
<keyword evidence="10" id="KW-0378">Hydrolase</keyword>
<dbReference type="GO" id="GO:0003677">
    <property type="term" value="F:DNA binding"/>
    <property type="evidence" value="ECO:0007669"/>
    <property type="project" value="UniProtKB-KW"/>
</dbReference>
<evidence type="ECO:0000256" key="9">
    <source>
        <dbReference type="ARBA" id="ARBA00022759"/>
    </source>
</evidence>
<dbReference type="Pfam" id="PF00799">
    <property type="entry name" value="Gemini_AL1"/>
    <property type="match status" value="1"/>
</dbReference>
<dbReference type="GO" id="GO:0004519">
    <property type="term" value="F:endonuclease activity"/>
    <property type="evidence" value="ECO:0007669"/>
    <property type="project" value="UniProtKB-KW"/>
</dbReference>
<evidence type="ECO:0000256" key="5">
    <source>
        <dbReference type="ARBA" id="ARBA00022705"/>
    </source>
</evidence>
<dbReference type="GO" id="GO:0016787">
    <property type="term" value="F:hydrolase activity"/>
    <property type="evidence" value="ECO:0007669"/>
    <property type="project" value="UniProtKB-KW"/>
</dbReference>
<proteinExistence type="predicted"/>
<evidence type="ECO:0000256" key="7">
    <source>
        <dbReference type="ARBA" id="ARBA00022723"/>
    </source>
</evidence>
<keyword evidence="3" id="KW-0808">Transferase</keyword>
<evidence type="ECO:0000256" key="1">
    <source>
        <dbReference type="ARBA" id="ARBA00004147"/>
    </source>
</evidence>
<evidence type="ECO:0000313" key="15">
    <source>
        <dbReference type="EMBL" id="QVW56564.1"/>
    </source>
</evidence>
<keyword evidence="12" id="KW-0238">DNA-binding</keyword>
<protein>
    <submittedName>
        <fullName evidence="15">Replication-associated protein</fullName>
    </submittedName>
</protein>
<comment type="subcellular location">
    <subcellularLocation>
        <location evidence="1">Host nucleus</location>
    </subcellularLocation>
</comment>
<dbReference type="GO" id="GO:0006260">
    <property type="term" value="P:DNA replication"/>
    <property type="evidence" value="ECO:0007669"/>
    <property type="project" value="UniProtKB-KW"/>
</dbReference>
<evidence type="ECO:0000256" key="13">
    <source>
        <dbReference type="SAM" id="MobiDB-lite"/>
    </source>
</evidence>
<sequence length="305" mass="34448">MPRAFKFTGKHVLLTYPQCGTLDPLAVVRLVESTGGRCIIGRELHSDGGIHLHCFVQWELEYTTSDQRKFDVDGCHPNLRKMYRTPKKGRAYAVKDGEIVGGDLTAEDVDDGGDALSSGDSDSRRKSPWADIILAESRDEFFELCARLDPRSLCVGFVGLSKYADWRYRVDRSPYCTPRGVSIEASTVPILSDWVRDNLGPREGSHAYFGGLFCLDESVTDVDYAVFDDMQGGLEFFHGYKFWLGCQSQFYATDKYKGKKLIDWGRPSIWLSNEDPRHDKGADVDWLNGNCIFVRLMAPIFRANI</sequence>
<dbReference type="GO" id="GO:0000166">
    <property type="term" value="F:nucleotide binding"/>
    <property type="evidence" value="ECO:0007669"/>
    <property type="project" value="UniProtKB-KW"/>
</dbReference>
<keyword evidence="8" id="KW-0547">Nucleotide-binding</keyword>
<evidence type="ECO:0000256" key="2">
    <source>
        <dbReference type="ARBA" id="ARBA00022562"/>
    </source>
</evidence>
<evidence type="ECO:0000256" key="4">
    <source>
        <dbReference type="ARBA" id="ARBA00022695"/>
    </source>
</evidence>
<evidence type="ECO:0000256" key="12">
    <source>
        <dbReference type="ARBA" id="ARBA00023125"/>
    </source>
</evidence>
<evidence type="ECO:0000256" key="11">
    <source>
        <dbReference type="ARBA" id="ARBA00023124"/>
    </source>
</evidence>
<feature type="region of interest" description="Disordered" evidence="13">
    <location>
        <begin position="104"/>
        <end position="125"/>
    </location>
</feature>
<dbReference type="InterPro" id="IPR049912">
    <property type="entry name" value="CRESS_DNA_REP"/>
</dbReference>
<accession>A0A8E7G1T8</accession>
<dbReference type="GO" id="GO:0042025">
    <property type="term" value="C:host cell nucleus"/>
    <property type="evidence" value="ECO:0007669"/>
    <property type="project" value="UniProtKB-SubCell"/>
</dbReference>
<keyword evidence="7" id="KW-0479">Metal-binding</keyword>
<organism evidence="15">
    <name type="scientific">Turdus hortulorum Genomoviridae sp</name>
    <dbReference type="NCBI Taxonomy" id="2814995"/>
    <lineage>
        <taxon>Viruses</taxon>
        <taxon>Monodnaviria</taxon>
        <taxon>Shotokuvirae</taxon>
        <taxon>Cressdnaviricota</taxon>
        <taxon>Repensiviricetes</taxon>
        <taxon>Geplafuvirales</taxon>
        <taxon>Genomoviridae</taxon>
    </lineage>
</organism>
<dbReference type="GO" id="GO:0016779">
    <property type="term" value="F:nucleotidyltransferase activity"/>
    <property type="evidence" value="ECO:0007669"/>
    <property type="project" value="UniProtKB-KW"/>
</dbReference>
<dbReference type="EMBL" id="MW183008">
    <property type="protein sequence ID" value="QVW56564.1"/>
    <property type="molecule type" value="Genomic_DNA"/>
</dbReference>
<evidence type="ECO:0000259" key="14">
    <source>
        <dbReference type="PROSITE" id="PS52020"/>
    </source>
</evidence>
<evidence type="ECO:0000256" key="6">
    <source>
        <dbReference type="ARBA" id="ARBA00022722"/>
    </source>
</evidence>
<feature type="domain" description="CRESS-DNA virus Rep endonuclease" evidence="14">
    <location>
        <begin position="6"/>
        <end position="115"/>
    </location>
</feature>
<reference evidence="15" key="1">
    <citation type="submission" date="2020-10" db="EMBL/GenBank/DDBJ databases">
        <title>CRESS DNA virus dark matter in the feces of wild birds.</title>
        <authorList>
            <person name="Yang S."/>
            <person name="Zhang W."/>
        </authorList>
    </citation>
    <scope>NUCLEOTIDE SEQUENCE</scope>
    <source>
        <strain evidence="15">Gbt105gen4</strain>
    </source>
</reference>
<keyword evidence="11" id="KW-0190">Covalent protein-DNA linkage</keyword>
<name>A0A8E7G1T8_9VIRU</name>
<evidence type="ECO:0000256" key="10">
    <source>
        <dbReference type="ARBA" id="ARBA00022801"/>
    </source>
</evidence>
<evidence type="ECO:0000256" key="3">
    <source>
        <dbReference type="ARBA" id="ARBA00022679"/>
    </source>
</evidence>
<evidence type="ECO:0000256" key="8">
    <source>
        <dbReference type="ARBA" id="ARBA00022741"/>
    </source>
</evidence>
<keyword evidence="9" id="KW-0255">Endonuclease</keyword>